<accession>A0A3M8P840</accession>
<dbReference type="PANTHER" id="PTHR31118">
    <property type="entry name" value="CYCLASE-LIKE PROTEIN 2"/>
    <property type="match status" value="1"/>
</dbReference>
<dbReference type="SUPFAM" id="SSF102198">
    <property type="entry name" value="Putative cyclase"/>
    <property type="match status" value="1"/>
</dbReference>
<dbReference type="Gene3D" id="3.50.30.50">
    <property type="entry name" value="Putative cyclase"/>
    <property type="match status" value="1"/>
</dbReference>
<organism evidence="1 2">
    <name type="scientific">Planococcus salinus</name>
    <dbReference type="NCBI Taxonomy" id="1848460"/>
    <lineage>
        <taxon>Bacteria</taxon>
        <taxon>Bacillati</taxon>
        <taxon>Bacillota</taxon>
        <taxon>Bacilli</taxon>
        <taxon>Bacillales</taxon>
        <taxon>Caryophanaceae</taxon>
        <taxon>Planococcus</taxon>
    </lineage>
</organism>
<proteinExistence type="predicted"/>
<protein>
    <submittedName>
        <fullName evidence="1">Cyclase family protein</fullName>
    </submittedName>
</protein>
<dbReference type="OrthoDB" id="9796085at2"/>
<dbReference type="InterPro" id="IPR037175">
    <property type="entry name" value="KFase_sf"/>
</dbReference>
<dbReference type="InterPro" id="IPR007325">
    <property type="entry name" value="KFase/CYL"/>
</dbReference>
<gene>
    <name evidence="1" type="ORF">EEX84_07520</name>
</gene>
<name>A0A3M8P840_9BACL</name>
<dbReference type="EMBL" id="RIAX01000004">
    <property type="protein sequence ID" value="RNF39808.1"/>
    <property type="molecule type" value="Genomic_DNA"/>
</dbReference>
<dbReference type="RefSeq" id="WP_123165003.1">
    <property type="nucleotide sequence ID" value="NZ_RIAX01000004.1"/>
</dbReference>
<comment type="caution">
    <text evidence="1">The sequence shown here is derived from an EMBL/GenBank/DDBJ whole genome shotgun (WGS) entry which is preliminary data.</text>
</comment>
<evidence type="ECO:0000313" key="2">
    <source>
        <dbReference type="Proteomes" id="UP000275473"/>
    </source>
</evidence>
<dbReference type="PANTHER" id="PTHR31118:SF12">
    <property type="entry name" value="CYCLASE-LIKE PROTEIN 2"/>
    <property type="match status" value="1"/>
</dbReference>
<evidence type="ECO:0000313" key="1">
    <source>
        <dbReference type="EMBL" id="RNF39808.1"/>
    </source>
</evidence>
<dbReference type="Proteomes" id="UP000275473">
    <property type="component" value="Unassembled WGS sequence"/>
</dbReference>
<dbReference type="AlphaFoldDB" id="A0A3M8P840"/>
<keyword evidence="2" id="KW-1185">Reference proteome</keyword>
<dbReference type="GO" id="GO:0004061">
    <property type="term" value="F:arylformamidase activity"/>
    <property type="evidence" value="ECO:0007669"/>
    <property type="project" value="InterPro"/>
</dbReference>
<sequence>MKTIDLTLTLRDGLLSFASHPPIEIKEQSTFENSKHRYQAPSEGFESRMLKFSDHSGTHIDAPLHFIRGGQSTAEMELEKTMGPALVLDISDFKGPQEAVTAAMLEKAEAEQGLQVTTGDIVLVRTRKGQWGDDGFFEEYAFEKSAGEWLVSRGIKLIGLDLPNIDINHNMTREVHMDVLGANIYIVENLVNLEQLPRNKRFQFLALPLKLSNSTASPVRAIALVDEEPAGDQNG</sequence>
<reference evidence="1 2" key="1">
    <citation type="journal article" date="2018" name="Int. J. Syst. Evol. Microbiol.">
        <title>Planococcus salinus sp. nov., a moderately halophilic bacterium isolated from a saline-alkali soil.</title>
        <authorList>
            <person name="Gan L."/>
        </authorList>
    </citation>
    <scope>NUCLEOTIDE SEQUENCE [LARGE SCALE GENOMIC DNA]</scope>
    <source>
        <strain evidence="1 2">LCB217</strain>
    </source>
</reference>
<dbReference type="Pfam" id="PF04199">
    <property type="entry name" value="Cyclase"/>
    <property type="match status" value="1"/>
</dbReference>
<dbReference type="GO" id="GO:0019441">
    <property type="term" value="P:L-tryptophan catabolic process to kynurenine"/>
    <property type="evidence" value="ECO:0007669"/>
    <property type="project" value="InterPro"/>
</dbReference>